<keyword evidence="1" id="KW-0812">Transmembrane</keyword>
<dbReference type="Pfam" id="PF12277">
    <property type="entry name" value="DUF3618"/>
    <property type="match status" value="1"/>
</dbReference>
<evidence type="ECO:0008006" key="4">
    <source>
        <dbReference type="Google" id="ProtNLM"/>
    </source>
</evidence>
<gene>
    <name evidence="2" type="ORF">JO380_002382</name>
</gene>
<evidence type="ECO:0000256" key="1">
    <source>
        <dbReference type="SAM" id="Phobius"/>
    </source>
</evidence>
<evidence type="ECO:0000313" key="2">
    <source>
        <dbReference type="EMBL" id="MDQ0426001.1"/>
    </source>
</evidence>
<keyword evidence="1" id="KW-0472">Membrane</keyword>
<evidence type="ECO:0000313" key="3">
    <source>
        <dbReference type="Proteomes" id="UP001240250"/>
    </source>
</evidence>
<organism evidence="2 3">
    <name type="scientific">Cellulomonas iranensis</name>
    <dbReference type="NCBI Taxonomy" id="76862"/>
    <lineage>
        <taxon>Bacteria</taxon>
        <taxon>Bacillati</taxon>
        <taxon>Actinomycetota</taxon>
        <taxon>Actinomycetes</taxon>
        <taxon>Micrococcales</taxon>
        <taxon>Cellulomonadaceae</taxon>
        <taxon>Cellulomonas</taxon>
    </lineage>
</organism>
<comment type="caution">
    <text evidence="2">The sequence shown here is derived from an EMBL/GenBank/DDBJ whole genome shotgun (WGS) entry which is preliminary data.</text>
</comment>
<proteinExistence type="predicted"/>
<keyword evidence="3" id="KW-1185">Reference proteome</keyword>
<accession>A0ABU0GKW6</accession>
<dbReference type="InterPro" id="IPR022062">
    <property type="entry name" value="DUF3618"/>
</dbReference>
<reference evidence="2 3" key="1">
    <citation type="submission" date="2023-07" db="EMBL/GenBank/DDBJ databases">
        <title>Sequencing the genomes of 1000 actinobacteria strains.</title>
        <authorList>
            <person name="Klenk H.-P."/>
        </authorList>
    </citation>
    <scope>NUCLEOTIDE SEQUENCE [LARGE SCALE GENOMIC DNA]</scope>
    <source>
        <strain evidence="2 3">DSM 14785</strain>
    </source>
</reference>
<protein>
    <recommendedName>
        <fullName evidence="4">DUF3618 domain-containing protein</fullName>
    </recommendedName>
</protein>
<dbReference type="RefSeq" id="WP_070319301.1">
    <property type="nucleotide sequence ID" value="NZ_CP194061.1"/>
</dbReference>
<sequence length="95" mass="10300">MSTEDTTPTPHIAALEAEVTLSREQLAATVDALVDRVHPARQAERAKARGRRLWFDATDPAALPEDRDHARKVLVVAGVVVALVVAGVVRKVVRD</sequence>
<name>A0ABU0GKW6_9CELL</name>
<dbReference type="EMBL" id="JAUSVM010000001">
    <property type="protein sequence ID" value="MDQ0426001.1"/>
    <property type="molecule type" value="Genomic_DNA"/>
</dbReference>
<dbReference type="Proteomes" id="UP001240250">
    <property type="component" value="Unassembled WGS sequence"/>
</dbReference>
<feature type="transmembrane region" description="Helical" evidence="1">
    <location>
        <begin position="73"/>
        <end position="93"/>
    </location>
</feature>
<keyword evidence="1" id="KW-1133">Transmembrane helix</keyword>